<evidence type="ECO:0000259" key="1">
    <source>
        <dbReference type="SMART" id="SM01321"/>
    </source>
</evidence>
<dbReference type="AlphaFoldDB" id="A0A840QC25"/>
<feature type="domain" description="Transposase IS200-like" evidence="1">
    <location>
        <begin position="15"/>
        <end position="132"/>
    </location>
</feature>
<evidence type="ECO:0000313" key="3">
    <source>
        <dbReference type="Proteomes" id="UP000551878"/>
    </source>
</evidence>
<dbReference type="EMBL" id="JACHHB010000001">
    <property type="protein sequence ID" value="MBB5171880.1"/>
    <property type="molecule type" value="Genomic_DNA"/>
</dbReference>
<name>A0A840QC25_9BACI</name>
<dbReference type="GO" id="GO:0004803">
    <property type="term" value="F:transposase activity"/>
    <property type="evidence" value="ECO:0007669"/>
    <property type="project" value="InterPro"/>
</dbReference>
<reference evidence="2 3" key="1">
    <citation type="submission" date="2020-08" db="EMBL/GenBank/DDBJ databases">
        <title>Genomic Encyclopedia of Type Strains, Phase IV (KMG-IV): sequencing the most valuable type-strain genomes for metagenomic binning, comparative biology and taxonomic classification.</title>
        <authorList>
            <person name="Goeker M."/>
        </authorList>
    </citation>
    <scope>NUCLEOTIDE SEQUENCE [LARGE SCALE GENOMIC DNA]</scope>
    <source>
        <strain evidence="2 3">DSM 24696</strain>
    </source>
</reference>
<protein>
    <submittedName>
        <fullName evidence="2">Putative transposase</fullName>
    </submittedName>
</protein>
<dbReference type="InterPro" id="IPR036515">
    <property type="entry name" value="Transposase_17_sf"/>
</dbReference>
<dbReference type="Gene3D" id="3.30.70.1290">
    <property type="entry name" value="Transposase IS200-like"/>
    <property type="match status" value="1"/>
</dbReference>
<dbReference type="GO" id="GO:0006313">
    <property type="term" value="P:DNA transposition"/>
    <property type="evidence" value="ECO:0007669"/>
    <property type="project" value="InterPro"/>
</dbReference>
<proteinExistence type="predicted"/>
<evidence type="ECO:0000313" key="2">
    <source>
        <dbReference type="EMBL" id="MBB5171880.1"/>
    </source>
</evidence>
<dbReference type="PANTHER" id="PTHR33360">
    <property type="entry name" value="TRANSPOSASE FOR INSERTION SEQUENCE ELEMENT IS200"/>
    <property type="match status" value="1"/>
</dbReference>
<keyword evidence="3" id="KW-1185">Reference proteome</keyword>
<comment type="caution">
    <text evidence="2">The sequence shown here is derived from an EMBL/GenBank/DDBJ whole genome shotgun (WGS) entry which is preliminary data.</text>
</comment>
<dbReference type="InterPro" id="IPR002686">
    <property type="entry name" value="Transposase_17"/>
</dbReference>
<dbReference type="Proteomes" id="UP000551878">
    <property type="component" value="Unassembled WGS sequence"/>
</dbReference>
<organism evidence="2 3">
    <name type="scientific">Texcoconibacillus texcoconensis</name>
    <dbReference type="NCBI Taxonomy" id="1095777"/>
    <lineage>
        <taxon>Bacteria</taxon>
        <taxon>Bacillati</taxon>
        <taxon>Bacillota</taxon>
        <taxon>Bacilli</taxon>
        <taxon>Bacillales</taxon>
        <taxon>Bacillaceae</taxon>
        <taxon>Texcoconibacillus</taxon>
    </lineage>
</organism>
<accession>A0A840QC25</accession>
<dbReference type="GO" id="GO:0003677">
    <property type="term" value="F:DNA binding"/>
    <property type="evidence" value="ECO:0007669"/>
    <property type="project" value="InterPro"/>
</dbReference>
<dbReference type="SMART" id="SM01321">
    <property type="entry name" value="Y1_Tnp"/>
    <property type="match status" value="1"/>
</dbReference>
<dbReference type="SUPFAM" id="SSF143422">
    <property type="entry name" value="Transposase IS200-like"/>
    <property type="match status" value="1"/>
</dbReference>
<sequence length="135" mass="16179">MGYMYENYTQKKGIVYKNQFHIIFCPKYRRKVLVDDVAEDLIKTLHQIAEEKEVTIKSLEVMPDHVHMFIEFDPRLMLHKVIKDFKGISSRILREKHPHLKSRLPNLWTRSYFSCTVGHISEETVQEYIKNQKNV</sequence>
<dbReference type="Pfam" id="PF01797">
    <property type="entry name" value="Y1_Tnp"/>
    <property type="match status" value="1"/>
</dbReference>
<dbReference type="NCBIfam" id="NF033573">
    <property type="entry name" value="transpos_IS200"/>
    <property type="match status" value="1"/>
</dbReference>
<dbReference type="PANTHER" id="PTHR33360:SF2">
    <property type="entry name" value="TRANSPOSASE FOR INSERTION SEQUENCE ELEMENT IS200"/>
    <property type="match status" value="1"/>
</dbReference>
<gene>
    <name evidence="2" type="ORF">HNQ41_000020</name>
</gene>